<evidence type="ECO:0000256" key="5">
    <source>
        <dbReference type="SAM" id="Coils"/>
    </source>
</evidence>
<dbReference type="OrthoDB" id="8062037at2759"/>
<evidence type="ECO:0000256" key="3">
    <source>
        <dbReference type="ARBA" id="ARBA00022833"/>
    </source>
</evidence>
<gene>
    <name evidence="7" type="ORF">GSOID_T00013495001</name>
</gene>
<dbReference type="PANTHER" id="PTHR16047">
    <property type="entry name" value="RFWD3 PROTEIN"/>
    <property type="match status" value="1"/>
</dbReference>
<dbReference type="InterPro" id="IPR013083">
    <property type="entry name" value="Znf_RING/FYVE/PHD"/>
</dbReference>
<dbReference type="Pfam" id="PF13639">
    <property type="entry name" value="zf-RING_2"/>
    <property type="match status" value="1"/>
</dbReference>
<evidence type="ECO:0000313" key="7">
    <source>
        <dbReference type="EMBL" id="CBY22725.1"/>
    </source>
</evidence>
<dbReference type="Gene3D" id="3.30.40.10">
    <property type="entry name" value="Zinc/RING finger domain, C3HC4 (zinc finger)"/>
    <property type="match status" value="1"/>
</dbReference>
<keyword evidence="2 4" id="KW-0863">Zinc-finger</keyword>
<keyword evidence="5" id="KW-0175">Coiled coil</keyword>
<evidence type="ECO:0000256" key="2">
    <source>
        <dbReference type="ARBA" id="ARBA00022771"/>
    </source>
</evidence>
<dbReference type="InParanoid" id="E4WYG1"/>
<dbReference type="GO" id="GO:0016567">
    <property type="term" value="P:protein ubiquitination"/>
    <property type="evidence" value="ECO:0007669"/>
    <property type="project" value="InterPro"/>
</dbReference>
<dbReference type="PROSITE" id="PS50089">
    <property type="entry name" value="ZF_RING_2"/>
    <property type="match status" value="1"/>
</dbReference>
<dbReference type="EMBL" id="FN653019">
    <property type="protein sequence ID" value="CBY22725.1"/>
    <property type="molecule type" value="Genomic_DNA"/>
</dbReference>
<evidence type="ECO:0000259" key="6">
    <source>
        <dbReference type="PROSITE" id="PS50089"/>
    </source>
</evidence>
<evidence type="ECO:0000313" key="8">
    <source>
        <dbReference type="Proteomes" id="UP000001307"/>
    </source>
</evidence>
<keyword evidence="1" id="KW-0479">Metal-binding</keyword>
<dbReference type="AlphaFoldDB" id="E4WYG1"/>
<dbReference type="InterPro" id="IPR001841">
    <property type="entry name" value="Znf_RING"/>
</dbReference>
<keyword evidence="3" id="KW-0862">Zinc</keyword>
<proteinExistence type="predicted"/>
<accession>E4WYG1</accession>
<dbReference type="GO" id="GO:0004842">
    <property type="term" value="F:ubiquitin-protein transferase activity"/>
    <property type="evidence" value="ECO:0007669"/>
    <property type="project" value="InterPro"/>
</dbReference>
<dbReference type="SMART" id="SM00184">
    <property type="entry name" value="RING"/>
    <property type="match status" value="1"/>
</dbReference>
<dbReference type="Proteomes" id="UP000001307">
    <property type="component" value="Unassembled WGS sequence"/>
</dbReference>
<reference evidence="7" key="1">
    <citation type="journal article" date="2010" name="Science">
        <title>Plasticity of animal genome architecture unmasked by rapid evolution of a pelagic tunicate.</title>
        <authorList>
            <person name="Denoeud F."/>
            <person name="Henriet S."/>
            <person name="Mungpakdee S."/>
            <person name="Aury J.M."/>
            <person name="Da Silva C."/>
            <person name="Brinkmann H."/>
            <person name="Mikhaleva J."/>
            <person name="Olsen L.C."/>
            <person name="Jubin C."/>
            <person name="Canestro C."/>
            <person name="Bouquet J.M."/>
            <person name="Danks G."/>
            <person name="Poulain J."/>
            <person name="Campsteijn C."/>
            <person name="Adamski M."/>
            <person name="Cross I."/>
            <person name="Yadetie F."/>
            <person name="Muffato M."/>
            <person name="Louis A."/>
            <person name="Butcher S."/>
            <person name="Tsagkogeorga G."/>
            <person name="Konrad A."/>
            <person name="Singh S."/>
            <person name="Jensen M.F."/>
            <person name="Cong E.H."/>
            <person name="Eikeseth-Otteraa H."/>
            <person name="Noel B."/>
            <person name="Anthouard V."/>
            <person name="Porcel B.M."/>
            <person name="Kachouri-Lafond R."/>
            <person name="Nishino A."/>
            <person name="Ugolini M."/>
            <person name="Chourrout P."/>
            <person name="Nishida H."/>
            <person name="Aasland R."/>
            <person name="Huzurbazar S."/>
            <person name="Westhof E."/>
            <person name="Delsuc F."/>
            <person name="Lehrach H."/>
            <person name="Reinhardt R."/>
            <person name="Weissenbach J."/>
            <person name="Roy S.W."/>
            <person name="Artiguenave F."/>
            <person name="Postlethwait J.H."/>
            <person name="Manak J.R."/>
            <person name="Thompson E.M."/>
            <person name="Jaillon O."/>
            <person name="Du Pasquier L."/>
            <person name="Boudinot P."/>
            <person name="Liberles D.A."/>
            <person name="Volff J.N."/>
            <person name="Philippe H."/>
            <person name="Lenhard B."/>
            <person name="Roest Crollius H."/>
            <person name="Wincker P."/>
            <person name="Chourrout D."/>
        </authorList>
    </citation>
    <scope>NUCLEOTIDE SEQUENCE [LARGE SCALE GENOMIC DNA]</scope>
</reference>
<protein>
    <recommendedName>
        <fullName evidence="6">RING-type domain-containing protein</fullName>
    </recommendedName>
</protein>
<dbReference type="SUPFAM" id="SSF57850">
    <property type="entry name" value="RING/U-box"/>
    <property type="match status" value="1"/>
</dbReference>
<name>E4WYG1_OIKDI</name>
<evidence type="ECO:0000256" key="4">
    <source>
        <dbReference type="PROSITE-ProRule" id="PRU00175"/>
    </source>
</evidence>
<dbReference type="InterPro" id="IPR037381">
    <property type="entry name" value="RFWD3"/>
</dbReference>
<feature type="domain" description="RING-type" evidence="6">
    <location>
        <begin position="264"/>
        <end position="317"/>
    </location>
</feature>
<sequence>MPRTRKQTKPKGFYLALENNLDESVDAEEKIPATSTKLRNFEMVEKELIISSGKFGRCNVSADIICPQRYPAETTEMFEKVLCKPCAFSIYGEDAVEEAVFHPSDATFKCPVYELHGESCQSKTVTYREFFTGSCCEPASRWLTKNEKGQKEKLKVVEKLCNKSKIDLKNAKEDSERLSKEKKEEERRIISNEKQVEYLKKSIEQSKKKVVEKSHEIGVLKKRVRNLDEDYDLASKRMNLLSFEYFDVAKKEKIKRQNDDSNRCPVCLEDFSKTGSSQKSTLRCGHSACHSCFITILRNSEYDDYDGNLKGQCPKCRSYFTLGNIIRLYD</sequence>
<dbReference type="GO" id="GO:0036297">
    <property type="term" value="P:interstrand cross-link repair"/>
    <property type="evidence" value="ECO:0007669"/>
    <property type="project" value="InterPro"/>
</dbReference>
<keyword evidence="8" id="KW-1185">Reference proteome</keyword>
<evidence type="ECO:0000256" key="1">
    <source>
        <dbReference type="ARBA" id="ARBA00022723"/>
    </source>
</evidence>
<organism evidence="7">
    <name type="scientific">Oikopleura dioica</name>
    <name type="common">Tunicate</name>
    <dbReference type="NCBI Taxonomy" id="34765"/>
    <lineage>
        <taxon>Eukaryota</taxon>
        <taxon>Metazoa</taxon>
        <taxon>Chordata</taxon>
        <taxon>Tunicata</taxon>
        <taxon>Appendicularia</taxon>
        <taxon>Copelata</taxon>
        <taxon>Oikopleuridae</taxon>
        <taxon>Oikopleura</taxon>
    </lineage>
</organism>
<feature type="coiled-coil region" evidence="5">
    <location>
        <begin position="154"/>
        <end position="195"/>
    </location>
</feature>
<dbReference type="GO" id="GO:0005634">
    <property type="term" value="C:nucleus"/>
    <property type="evidence" value="ECO:0007669"/>
    <property type="project" value="InterPro"/>
</dbReference>
<dbReference type="GO" id="GO:0008270">
    <property type="term" value="F:zinc ion binding"/>
    <property type="evidence" value="ECO:0007669"/>
    <property type="project" value="UniProtKB-KW"/>
</dbReference>
<dbReference type="PANTHER" id="PTHR16047:SF7">
    <property type="entry name" value="E3 UBIQUITIN-PROTEIN LIGASE RFWD3"/>
    <property type="match status" value="1"/>
</dbReference>